<evidence type="ECO:0000256" key="4">
    <source>
        <dbReference type="ARBA" id="ARBA00022840"/>
    </source>
</evidence>
<keyword evidence="2" id="KW-0479">Metal-binding</keyword>
<dbReference type="SUPFAM" id="SSF81271">
    <property type="entry name" value="TGS-like"/>
    <property type="match status" value="1"/>
</dbReference>
<name>A0A933GNX5_UNCTE</name>
<evidence type="ECO:0000256" key="2">
    <source>
        <dbReference type="ARBA" id="ARBA00022723"/>
    </source>
</evidence>
<gene>
    <name evidence="7" type="ORF">HY730_07400</name>
</gene>
<dbReference type="GO" id="GO:0046872">
    <property type="term" value="F:metal ion binding"/>
    <property type="evidence" value="ECO:0007669"/>
    <property type="project" value="UniProtKB-KW"/>
</dbReference>
<dbReference type="AlphaFoldDB" id="A0A933GNX5"/>
<keyword evidence="3" id="KW-0547">Nucleotide-binding</keyword>
<evidence type="ECO:0000313" key="8">
    <source>
        <dbReference type="Proteomes" id="UP000772181"/>
    </source>
</evidence>
<comment type="caution">
    <text evidence="7">The sequence shown here is derived from an EMBL/GenBank/DDBJ whole genome shotgun (WGS) entry which is preliminary data.</text>
</comment>
<keyword evidence="5" id="KW-0460">Magnesium</keyword>
<dbReference type="InterPro" id="IPR013029">
    <property type="entry name" value="YchF_C"/>
</dbReference>
<dbReference type="Gene3D" id="3.40.50.300">
    <property type="entry name" value="P-loop containing nucleotide triphosphate hydrolases"/>
    <property type="match status" value="1"/>
</dbReference>
<dbReference type="Gene3D" id="3.10.20.30">
    <property type="match status" value="1"/>
</dbReference>
<dbReference type="FunFam" id="3.10.20.30:FF:000029">
    <property type="entry name" value="Obg-like ATPase 1"/>
    <property type="match status" value="1"/>
</dbReference>
<evidence type="ECO:0000256" key="5">
    <source>
        <dbReference type="ARBA" id="ARBA00022842"/>
    </source>
</evidence>
<dbReference type="Pfam" id="PF06071">
    <property type="entry name" value="YchF-GTPase_C"/>
    <property type="match status" value="1"/>
</dbReference>
<dbReference type="InterPro" id="IPR004095">
    <property type="entry name" value="TGS"/>
</dbReference>
<sequence>MKICYVGFDLPEGKVKYQDSKLLELEKKFSPHKLTPFFAEFIKDDFIHCDSILISKERILDLIILDMDKLEARLERTSDEDEKIILTKCLKHLEKETPLCELLFKEDEWSTLRELAPLSLKPTLVEETLPEVNGLIGRMLDKSNTIFFYTAGKKEVRAWPVKKHSDIVACAGKIHSDLARGFIKADVVNYEDFLQVYNMQEARSKGLLKLVDRDYIIRQGDIIEIRFNV</sequence>
<dbReference type="PROSITE" id="PS51880">
    <property type="entry name" value="TGS"/>
    <property type="match status" value="1"/>
</dbReference>
<reference evidence="7" key="1">
    <citation type="submission" date="2020-07" db="EMBL/GenBank/DDBJ databases">
        <title>Huge and variable diversity of episymbiotic CPR bacteria and DPANN archaea in groundwater ecosystems.</title>
        <authorList>
            <person name="He C.Y."/>
            <person name="Keren R."/>
            <person name="Whittaker M."/>
            <person name="Farag I.F."/>
            <person name="Doudna J."/>
            <person name="Cate J.H.D."/>
            <person name="Banfield J.F."/>
        </authorList>
    </citation>
    <scope>NUCLEOTIDE SEQUENCE</scope>
    <source>
        <strain evidence="7">NC_groundwater_1482_Ag_S-0.65um_47_24</strain>
    </source>
</reference>
<dbReference type="GO" id="GO:0005524">
    <property type="term" value="F:ATP binding"/>
    <property type="evidence" value="ECO:0007669"/>
    <property type="project" value="UniProtKB-KW"/>
</dbReference>
<dbReference type="PANTHER" id="PTHR23305:SF18">
    <property type="entry name" value="OBG-TYPE G DOMAIN-CONTAINING PROTEIN"/>
    <property type="match status" value="1"/>
</dbReference>
<organism evidence="7 8">
    <name type="scientific">Tectimicrobiota bacterium</name>
    <dbReference type="NCBI Taxonomy" id="2528274"/>
    <lineage>
        <taxon>Bacteria</taxon>
        <taxon>Pseudomonadati</taxon>
        <taxon>Nitrospinota/Tectimicrobiota group</taxon>
        <taxon>Candidatus Tectimicrobiota</taxon>
    </lineage>
</organism>
<evidence type="ECO:0000259" key="6">
    <source>
        <dbReference type="PROSITE" id="PS51880"/>
    </source>
</evidence>
<accession>A0A933GNX5</accession>
<dbReference type="InterPro" id="IPR012676">
    <property type="entry name" value="TGS-like"/>
</dbReference>
<dbReference type="Proteomes" id="UP000772181">
    <property type="component" value="Unassembled WGS sequence"/>
</dbReference>
<keyword evidence="4" id="KW-0067">ATP-binding</keyword>
<comment type="cofactor">
    <cofactor evidence="1">
        <name>Mg(2+)</name>
        <dbReference type="ChEBI" id="CHEBI:18420"/>
    </cofactor>
</comment>
<dbReference type="GO" id="GO:0016887">
    <property type="term" value="F:ATP hydrolysis activity"/>
    <property type="evidence" value="ECO:0007669"/>
    <property type="project" value="TreeGrafter"/>
</dbReference>
<dbReference type="GO" id="GO:0005737">
    <property type="term" value="C:cytoplasm"/>
    <property type="evidence" value="ECO:0007669"/>
    <property type="project" value="TreeGrafter"/>
</dbReference>
<evidence type="ECO:0000313" key="7">
    <source>
        <dbReference type="EMBL" id="MBI4596184.1"/>
    </source>
</evidence>
<evidence type="ECO:0000256" key="3">
    <source>
        <dbReference type="ARBA" id="ARBA00022741"/>
    </source>
</evidence>
<proteinExistence type="predicted"/>
<protein>
    <submittedName>
        <fullName evidence="7">DUF933 domain-containing protein</fullName>
    </submittedName>
</protein>
<dbReference type="EMBL" id="JACQWF010000329">
    <property type="protein sequence ID" value="MBI4596184.1"/>
    <property type="molecule type" value="Genomic_DNA"/>
</dbReference>
<dbReference type="InterPro" id="IPR012675">
    <property type="entry name" value="Beta-grasp_dom_sf"/>
</dbReference>
<feature type="domain" description="TGS" evidence="6">
    <location>
        <begin position="144"/>
        <end position="227"/>
    </location>
</feature>
<evidence type="ECO:0000256" key="1">
    <source>
        <dbReference type="ARBA" id="ARBA00001946"/>
    </source>
</evidence>
<dbReference type="PANTHER" id="PTHR23305">
    <property type="entry name" value="OBG GTPASE FAMILY"/>
    <property type="match status" value="1"/>
</dbReference>
<dbReference type="InterPro" id="IPR027417">
    <property type="entry name" value="P-loop_NTPase"/>
</dbReference>